<keyword evidence="2" id="KW-1133">Transmembrane helix</keyword>
<feature type="region of interest" description="Disordered" evidence="1">
    <location>
        <begin position="15"/>
        <end position="34"/>
    </location>
</feature>
<keyword evidence="4" id="KW-0645">Protease</keyword>
<dbReference type="GO" id="GO:0004175">
    <property type="term" value="F:endopeptidase activity"/>
    <property type="evidence" value="ECO:0007669"/>
    <property type="project" value="UniProtKB-ARBA"/>
</dbReference>
<keyword evidence="4" id="KW-0378">Hydrolase</keyword>
<keyword evidence="2" id="KW-0812">Transmembrane</keyword>
<comment type="caution">
    <text evidence="4">The sequence shown here is derived from an EMBL/GenBank/DDBJ whole genome shotgun (WGS) entry which is preliminary data.</text>
</comment>
<evidence type="ECO:0000313" key="4">
    <source>
        <dbReference type="EMBL" id="RGB71527.1"/>
    </source>
</evidence>
<name>A0A3E2TC86_9FIRM</name>
<dbReference type="GO" id="GO:0006508">
    <property type="term" value="P:proteolysis"/>
    <property type="evidence" value="ECO:0007669"/>
    <property type="project" value="UniProtKB-KW"/>
</dbReference>
<keyword evidence="4" id="KW-0482">Metalloprotease</keyword>
<gene>
    <name evidence="4" type="ORF">DWZ89_07335</name>
</gene>
<protein>
    <submittedName>
        <fullName evidence="4">CPBP family intramembrane metalloprotease</fullName>
    </submittedName>
</protein>
<keyword evidence="2" id="KW-0472">Membrane</keyword>
<dbReference type="InterPro" id="IPR003675">
    <property type="entry name" value="Rce1/LyrA-like_dom"/>
</dbReference>
<sequence>MIQWASGIAGRCAVRPKQRNSAAPNGEGTEKMSEQNRRLRAAGIAALAWAGLAAVWCVLVPGGAAELPQGVPGTLRSLLVLPLAEELVFRGALLRLLRPLGEHPANLCQAVFFAALHGTLTEKCYALGMGLIFGWAAEQTDSPAPGVVLHILNNGLVLARALAERGMG</sequence>
<evidence type="ECO:0000256" key="1">
    <source>
        <dbReference type="SAM" id="MobiDB-lite"/>
    </source>
</evidence>
<evidence type="ECO:0000313" key="5">
    <source>
        <dbReference type="Proteomes" id="UP000261140"/>
    </source>
</evidence>
<dbReference type="Proteomes" id="UP000261140">
    <property type="component" value="Unassembled WGS sequence"/>
</dbReference>
<organism evidence="4 5">
    <name type="scientific">Faecalibacterium prausnitzii</name>
    <dbReference type="NCBI Taxonomy" id="853"/>
    <lineage>
        <taxon>Bacteria</taxon>
        <taxon>Bacillati</taxon>
        <taxon>Bacillota</taxon>
        <taxon>Clostridia</taxon>
        <taxon>Eubacteriales</taxon>
        <taxon>Oscillospiraceae</taxon>
        <taxon>Faecalibacterium</taxon>
    </lineage>
</organism>
<evidence type="ECO:0000259" key="3">
    <source>
        <dbReference type="Pfam" id="PF02517"/>
    </source>
</evidence>
<feature type="transmembrane region" description="Helical" evidence="2">
    <location>
        <begin position="41"/>
        <end position="65"/>
    </location>
</feature>
<dbReference type="Pfam" id="PF02517">
    <property type="entry name" value="Rce1-like"/>
    <property type="match status" value="1"/>
</dbReference>
<accession>A0A3E2TC86</accession>
<dbReference type="GO" id="GO:0008237">
    <property type="term" value="F:metallopeptidase activity"/>
    <property type="evidence" value="ECO:0007669"/>
    <property type="project" value="UniProtKB-KW"/>
</dbReference>
<proteinExistence type="predicted"/>
<evidence type="ECO:0000256" key="2">
    <source>
        <dbReference type="SAM" id="Phobius"/>
    </source>
</evidence>
<dbReference type="EMBL" id="QVEQ01000004">
    <property type="protein sequence ID" value="RGB71527.1"/>
    <property type="molecule type" value="Genomic_DNA"/>
</dbReference>
<feature type="domain" description="CAAX prenyl protease 2/Lysostaphin resistance protein A-like" evidence="3">
    <location>
        <begin position="72"/>
        <end position="155"/>
    </location>
</feature>
<dbReference type="GO" id="GO:0080120">
    <property type="term" value="P:CAAX-box protein maturation"/>
    <property type="evidence" value="ECO:0007669"/>
    <property type="project" value="UniProtKB-ARBA"/>
</dbReference>
<reference evidence="4 5" key="1">
    <citation type="submission" date="2018-08" db="EMBL/GenBank/DDBJ databases">
        <title>A genome reference for cultivated species of the human gut microbiota.</title>
        <authorList>
            <person name="Zou Y."/>
            <person name="Xue W."/>
            <person name="Luo G."/>
        </authorList>
    </citation>
    <scope>NUCLEOTIDE SEQUENCE [LARGE SCALE GENOMIC DNA]</scope>
    <source>
        <strain evidence="4 5">AF36-11AT</strain>
    </source>
</reference>
<dbReference type="AlphaFoldDB" id="A0A3E2TC86"/>